<feature type="region of interest" description="Disordered" evidence="1">
    <location>
        <begin position="397"/>
        <end position="419"/>
    </location>
</feature>
<organism evidence="3 4">
    <name type="scientific">Aspergillus pseudodeflectus</name>
    <dbReference type="NCBI Taxonomy" id="176178"/>
    <lineage>
        <taxon>Eukaryota</taxon>
        <taxon>Fungi</taxon>
        <taxon>Dikarya</taxon>
        <taxon>Ascomycota</taxon>
        <taxon>Pezizomycotina</taxon>
        <taxon>Eurotiomycetes</taxon>
        <taxon>Eurotiomycetidae</taxon>
        <taxon>Eurotiales</taxon>
        <taxon>Aspergillaceae</taxon>
        <taxon>Aspergillus</taxon>
        <taxon>Aspergillus subgen. Nidulantes</taxon>
    </lineage>
</organism>
<protein>
    <recommendedName>
        <fullName evidence="2">2EXR domain-containing protein</fullName>
    </recommendedName>
</protein>
<gene>
    <name evidence="3" type="ORF">BJX68DRAFT_226220</name>
</gene>
<evidence type="ECO:0000256" key="1">
    <source>
        <dbReference type="SAM" id="MobiDB-lite"/>
    </source>
</evidence>
<name>A0ABR4L7G7_9EURO</name>
<comment type="caution">
    <text evidence="3">The sequence shown here is derived from an EMBL/GenBank/DDBJ whole genome shotgun (WGS) entry which is preliminary data.</text>
</comment>
<evidence type="ECO:0000313" key="3">
    <source>
        <dbReference type="EMBL" id="KAL2859407.1"/>
    </source>
</evidence>
<feature type="domain" description="2EXR" evidence="2">
    <location>
        <begin position="36"/>
        <end position="122"/>
    </location>
</feature>
<dbReference type="PANTHER" id="PTHR35910:SF1">
    <property type="entry name" value="2EXR DOMAIN-CONTAINING PROTEIN"/>
    <property type="match status" value="1"/>
</dbReference>
<dbReference type="EMBL" id="JBFXLR010000003">
    <property type="protein sequence ID" value="KAL2859407.1"/>
    <property type="molecule type" value="Genomic_DNA"/>
</dbReference>
<dbReference type="InterPro" id="IPR045518">
    <property type="entry name" value="2EXR"/>
</dbReference>
<keyword evidence="4" id="KW-1185">Reference proteome</keyword>
<dbReference type="GeneID" id="98153638"/>
<accession>A0ABR4L7G7</accession>
<sequence length="419" mass="48863">MCSFFFPLWAVFTSFQPSDLSKITAMSDGSEQQTFPFMQFPLEIRRMIWKECLPRRVIEFERRTHNRATVCQRKRTTSTNLKIPALAHVCSESRAVVLESGGSWTTLEFDKTGWLNPDRDVIFQHWKRKDGTHAEGVHFRDWDDMISANRKSAIPNVLQFRGRCQGMGVTADNFCVFYPSLNNRPEETPWQKGASWLIYHFDNYRTTDEWLVSMDMCIIHASPEAGRRSGLFGLMGDAPVQLVDVADVERIALFRQLWASACPEDLEAECFFASVKGLPKRVHRWREKVEAVWVYNDWFKAYQKRFKHVSNPKEIWLGPRHRRKGGRCNQLRPEYLSTSRDRWRRYYDDYDLSYDVDLDQFSLNRGHSFVRESLATMPRLLPKIMFRHCTDNCHLPNSGRSSHRAVKGGGQDAASQQKG</sequence>
<dbReference type="Pfam" id="PF20150">
    <property type="entry name" value="2EXR"/>
    <property type="match status" value="1"/>
</dbReference>
<reference evidence="3 4" key="1">
    <citation type="submission" date="2024-07" db="EMBL/GenBank/DDBJ databases">
        <title>Section-level genome sequencing and comparative genomics of Aspergillus sections Usti and Cavernicolus.</title>
        <authorList>
            <consortium name="Lawrence Berkeley National Laboratory"/>
            <person name="Nybo J.L."/>
            <person name="Vesth T.C."/>
            <person name="Theobald S."/>
            <person name="Frisvad J.C."/>
            <person name="Larsen T.O."/>
            <person name="Kjaerboelling I."/>
            <person name="Rothschild-Mancinelli K."/>
            <person name="Lyhne E.K."/>
            <person name="Kogle M.E."/>
            <person name="Barry K."/>
            <person name="Clum A."/>
            <person name="Na H."/>
            <person name="Ledsgaard L."/>
            <person name="Lin J."/>
            <person name="Lipzen A."/>
            <person name="Kuo A."/>
            <person name="Riley R."/>
            <person name="Mondo S."/>
            <person name="LaButti K."/>
            <person name="Haridas S."/>
            <person name="Pangalinan J."/>
            <person name="Salamov A.A."/>
            <person name="Simmons B.A."/>
            <person name="Magnuson J.K."/>
            <person name="Chen J."/>
            <person name="Drula E."/>
            <person name="Henrissat B."/>
            <person name="Wiebenga A."/>
            <person name="Lubbers R.J."/>
            <person name="Gomes A.C."/>
            <person name="Macurrencykelacurrency M.R."/>
            <person name="Stajich J."/>
            <person name="Grigoriev I.V."/>
            <person name="Mortensen U.H."/>
            <person name="De vries R.P."/>
            <person name="Baker S.E."/>
            <person name="Andersen M.R."/>
        </authorList>
    </citation>
    <scope>NUCLEOTIDE SEQUENCE [LARGE SCALE GENOMIC DNA]</scope>
    <source>
        <strain evidence="3 4">CBS 756.74</strain>
    </source>
</reference>
<dbReference type="PANTHER" id="PTHR35910">
    <property type="entry name" value="2EXR DOMAIN-CONTAINING PROTEIN"/>
    <property type="match status" value="1"/>
</dbReference>
<proteinExistence type="predicted"/>
<dbReference type="Proteomes" id="UP001610444">
    <property type="component" value="Unassembled WGS sequence"/>
</dbReference>
<evidence type="ECO:0000259" key="2">
    <source>
        <dbReference type="Pfam" id="PF20150"/>
    </source>
</evidence>
<evidence type="ECO:0000313" key="4">
    <source>
        <dbReference type="Proteomes" id="UP001610444"/>
    </source>
</evidence>
<dbReference type="RefSeq" id="XP_070904341.1">
    <property type="nucleotide sequence ID" value="XM_071038474.1"/>
</dbReference>